<sequence>MKLEQLPLSEIELDRKNVRVCTPYILEYHEVRDLVRDAFAIYKEKINPSAQALGELRREANADTYPVFFTDQLVTQFNIIYDVDETRLAFETRTEDEAVKMYRILREYRIIKPNLSYIRENLSGNLTEFVAALLWQIGSIKVSLGDLRPLFKVDERKNRSPIYIDVKCLPNYPAANDFIISQAALLLSNLTFDMICGVEAGSISFAALLAKEFAKPMFFARKAKHYPEASLFEGIKSHELFRKKVLLVDDTIVKGWTKERIINEIRNQGGLIDACFVIFDREQGGKENLEKLGVHLYSLTNRHAALSKRIPRAITFITDYEYDEIDDYFENPAEWHKRRNLPYYELTPKK</sequence>
<evidence type="ECO:0000256" key="2">
    <source>
        <dbReference type="ARBA" id="ARBA00022975"/>
    </source>
</evidence>
<dbReference type="GO" id="GO:0004588">
    <property type="term" value="F:orotate phosphoribosyltransferase activity"/>
    <property type="evidence" value="ECO:0007669"/>
    <property type="project" value="TreeGrafter"/>
</dbReference>
<dbReference type="InterPro" id="IPR029057">
    <property type="entry name" value="PRTase-like"/>
</dbReference>
<keyword evidence="2" id="KW-0665">Pyrimidine biosynthesis</keyword>
<reference evidence="4" key="1">
    <citation type="journal article" date="2020" name="mSystems">
        <title>Genome- and Community-Level Interaction Insights into Carbon Utilization and Element Cycling Functions of Hydrothermarchaeota in Hydrothermal Sediment.</title>
        <authorList>
            <person name="Zhou Z."/>
            <person name="Liu Y."/>
            <person name="Xu W."/>
            <person name="Pan J."/>
            <person name="Luo Z.H."/>
            <person name="Li M."/>
        </authorList>
    </citation>
    <scope>NUCLEOTIDE SEQUENCE [LARGE SCALE GENOMIC DNA]</scope>
    <source>
        <strain evidence="4">SpSt-876</strain>
    </source>
</reference>
<evidence type="ECO:0000256" key="1">
    <source>
        <dbReference type="ARBA" id="ARBA00004725"/>
    </source>
</evidence>
<dbReference type="GO" id="GO:0019856">
    <property type="term" value="P:pyrimidine nucleobase biosynthetic process"/>
    <property type="evidence" value="ECO:0007669"/>
    <property type="project" value="TreeGrafter"/>
</dbReference>
<dbReference type="PANTHER" id="PTHR19278">
    <property type="entry name" value="OROTATE PHOSPHORIBOSYLTRANSFERASE"/>
    <property type="match status" value="1"/>
</dbReference>
<evidence type="ECO:0000313" key="4">
    <source>
        <dbReference type="EMBL" id="HHS52401.1"/>
    </source>
</evidence>
<dbReference type="InterPro" id="IPR000836">
    <property type="entry name" value="PRTase_dom"/>
</dbReference>
<name>A0A7C6ED44_UNCW3</name>
<comment type="pathway">
    <text evidence="1">Pyrimidine metabolism; UMP biosynthesis via de novo pathway.</text>
</comment>
<comment type="caution">
    <text evidence="4">The sequence shown here is derived from an EMBL/GenBank/DDBJ whole genome shotgun (WGS) entry which is preliminary data.</text>
</comment>
<gene>
    <name evidence="4" type="ORF">ENW73_06000</name>
</gene>
<protein>
    <recommendedName>
        <fullName evidence="3">Phosphoribosyltransferase domain-containing protein</fullName>
    </recommendedName>
</protein>
<dbReference type="AlphaFoldDB" id="A0A7C6ED44"/>
<dbReference type="Pfam" id="PF00156">
    <property type="entry name" value="Pribosyltran"/>
    <property type="match status" value="1"/>
</dbReference>
<accession>A0A7C6ED44</accession>
<organism evidence="4">
    <name type="scientific">candidate division WOR-3 bacterium</name>
    <dbReference type="NCBI Taxonomy" id="2052148"/>
    <lineage>
        <taxon>Bacteria</taxon>
        <taxon>Bacteria division WOR-3</taxon>
    </lineage>
</organism>
<evidence type="ECO:0000259" key="3">
    <source>
        <dbReference type="Pfam" id="PF00156"/>
    </source>
</evidence>
<dbReference type="PANTHER" id="PTHR19278:SF9">
    <property type="entry name" value="URIDINE 5'-MONOPHOSPHATE SYNTHASE"/>
    <property type="match status" value="1"/>
</dbReference>
<dbReference type="CDD" id="cd06223">
    <property type="entry name" value="PRTases_typeI"/>
    <property type="match status" value="1"/>
</dbReference>
<dbReference type="GO" id="GO:0006222">
    <property type="term" value="P:UMP biosynthetic process"/>
    <property type="evidence" value="ECO:0007669"/>
    <property type="project" value="TreeGrafter"/>
</dbReference>
<dbReference type="EMBL" id="DTLI01000143">
    <property type="protein sequence ID" value="HHS52401.1"/>
    <property type="molecule type" value="Genomic_DNA"/>
</dbReference>
<dbReference type="SUPFAM" id="SSF53271">
    <property type="entry name" value="PRTase-like"/>
    <property type="match status" value="1"/>
</dbReference>
<feature type="domain" description="Phosphoribosyltransferase" evidence="3">
    <location>
        <begin position="186"/>
        <end position="287"/>
    </location>
</feature>
<dbReference type="Gene3D" id="3.40.50.2020">
    <property type="match status" value="1"/>
</dbReference>
<proteinExistence type="predicted"/>